<dbReference type="AlphaFoldDB" id="G5A417"/>
<evidence type="ECO:0000256" key="5">
    <source>
        <dbReference type="ARBA" id="ARBA00022692"/>
    </source>
</evidence>
<keyword evidence="4" id="KW-0808">Transferase</keyword>
<evidence type="ECO:0000256" key="3">
    <source>
        <dbReference type="ARBA" id="ARBA00022676"/>
    </source>
</evidence>
<evidence type="ECO:0000256" key="4">
    <source>
        <dbReference type="ARBA" id="ARBA00022679"/>
    </source>
</evidence>
<gene>
    <name evidence="11" type="ORF">PHYSODRAFT_318573</name>
</gene>
<organism evidence="11 12">
    <name type="scientific">Phytophthora sojae (strain P6497)</name>
    <name type="common">Soybean stem and root rot agent</name>
    <name type="synonym">Phytophthora megasperma f. sp. glycines</name>
    <dbReference type="NCBI Taxonomy" id="1094619"/>
    <lineage>
        <taxon>Eukaryota</taxon>
        <taxon>Sar</taxon>
        <taxon>Stramenopiles</taxon>
        <taxon>Oomycota</taxon>
        <taxon>Peronosporomycetes</taxon>
        <taxon>Peronosporales</taxon>
        <taxon>Peronosporaceae</taxon>
        <taxon>Phytophthora</taxon>
    </lineage>
</organism>
<comment type="similarity">
    <text evidence="2 10">Belongs to the glycosyltransferase 31 family.</text>
</comment>
<dbReference type="PANTHER" id="PTHR11214">
    <property type="entry name" value="BETA-1,3-N-ACETYLGLUCOSAMINYLTRANSFERASE"/>
    <property type="match status" value="1"/>
</dbReference>
<evidence type="ECO:0000256" key="7">
    <source>
        <dbReference type="ARBA" id="ARBA00022989"/>
    </source>
</evidence>
<comment type="subcellular location">
    <subcellularLocation>
        <location evidence="1 10">Golgi apparatus membrane</location>
        <topology evidence="1 10">Single-pass type II membrane protein</topology>
    </subcellularLocation>
</comment>
<keyword evidence="12" id="KW-1185">Reference proteome</keyword>
<dbReference type="RefSeq" id="XP_009535138.1">
    <property type="nucleotide sequence ID" value="XM_009536843.1"/>
</dbReference>
<protein>
    <recommendedName>
        <fullName evidence="10">Hexosyltransferase</fullName>
        <ecNumber evidence="10">2.4.1.-</ecNumber>
    </recommendedName>
</protein>
<keyword evidence="7" id="KW-1133">Transmembrane helix</keyword>
<dbReference type="EC" id="2.4.1.-" evidence="10"/>
<evidence type="ECO:0000256" key="10">
    <source>
        <dbReference type="RuleBase" id="RU363063"/>
    </source>
</evidence>
<dbReference type="EMBL" id="JH159159">
    <property type="protein sequence ID" value="EGZ10277.1"/>
    <property type="molecule type" value="Genomic_DNA"/>
</dbReference>
<dbReference type="SMR" id="G5A417"/>
<keyword evidence="6" id="KW-0735">Signal-anchor</keyword>
<evidence type="ECO:0000256" key="9">
    <source>
        <dbReference type="ARBA" id="ARBA00023136"/>
    </source>
</evidence>
<sequence length="362" mass="41161">MDHGAHRHLTEAATFAIVSTDEFDEYSKEVVQRRQEELELPRDWDILTWAQQQQDTGDKADKASSSGEADDVQLVIGVKTAVLSNFPRRQAIRETWGRQAPLSKVKVLFLGCNPNMLGIDDERHRQLFRDAVALEKAAYGDLLTEELDCQDAYELLPDKVTKFYHFAAINFPQTSYVMIADDDIYLRVDKLVKLLDGLDSTKRVYLGQAWNSVFSRASTPVREEFHKNYLPMEQYPMSQLLPYAFGAHHVISMDCTRFISKNYWRLRGMSGLDDVSVALWLLTMQVRLKHTQTFAHLTTQACKNTLISFAELSPLGIRAIHTNLLRGNEFCDDFDRTASNEYKALSPLEILATQGLTSSAAN</sequence>
<keyword evidence="9" id="KW-0472">Membrane</keyword>
<dbReference type="Proteomes" id="UP000002640">
    <property type="component" value="Unassembled WGS sequence"/>
</dbReference>
<dbReference type="Gene3D" id="3.90.550.50">
    <property type="match status" value="1"/>
</dbReference>
<keyword evidence="3 10" id="KW-0328">Glycosyltransferase</keyword>
<proteinExistence type="inferred from homology"/>
<dbReference type="PANTHER" id="PTHR11214:SF3">
    <property type="entry name" value="BETA-1,3-GALACTOSYLTRANSFERASE 6"/>
    <property type="match status" value="1"/>
</dbReference>
<accession>G5A417</accession>
<evidence type="ECO:0000256" key="2">
    <source>
        <dbReference type="ARBA" id="ARBA00008661"/>
    </source>
</evidence>
<evidence type="ECO:0000313" key="11">
    <source>
        <dbReference type="EMBL" id="EGZ10277.1"/>
    </source>
</evidence>
<evidence type="ECO:0000256" key="8">
    <source>
        <dbReference type="ARBA" id="ARBA00023034"/>
    </source>
</evidence>
<evidence type="ECO:0000313" key="12">
    <source>
        <dbReference type="Proteomes" id="UP000002640"/>
    </source>
</evidence>
<dbReference type="InterPro" id="IPR002659">
    <property type="entry name" value="Glyco_trans_31"/>
</dbReference>
<evidence type="ECO:0000256" key="1">
    <source>
        <dbReference type="ARBA" id="ARBA00004323"/>
    </source>
</evidence>
<reference evidence="11 12" key="1">
    <citation type="journal article" date="2006" name="Science">
        <title>Phytophthora genome sequences uncover evolutionary origins and mechanisms of pathogenesis.</title>
        <authorList>
            <person name="Tyler B.M."/>
            <person name="Tripathy S."/>
            <person name="Zhang X."/>
            <person name="Dehal P."/>
            <person name="Jiang R.H."/>
            <person name="Aerts A."/>
            <person name="Arredondo F.D."/>
            <person name="Baxter L."/>
            <person name="Bensasson D."/>
            <person name="Beynon J.L."/>
            <person name="Chapman J."/>
            <person name="Damasceno C.M."/>
            <person name="Dorrance A.E."/>
            <person name="Dou D."/>
            <person name="Dickerman A.W."/>
            <person name="Dubchak I.L."/>
            <person name="Garbelotto M."/>
            <person name="Gijzen M."/>
            <person name="Gordon S.G."/>
            <person name="Govers F."/>
            <person name="Grunwald N.J."/>
            <person name="Huang W."/>
            <person name="Ivors K.L."/>
            <person name="Jones R.W."/>
            <person name="Kamoun S."/>
            <person name="Krampis K."/>
            <person name="Lamour K.H."/>
            <person name="Lee M.K."/>
            <person name="McDonald W.H."/>
            <person name="Medina M."/>
            <person name="Meijer H.J."/>
            <person name="Nordberg E.K."/>
            <person name="Maclean D.J."/>
            <person name="Ospina-Giraldo M.D."/>
            <person name="Morris P.F."/>
            <person name="Phuntumart V."/>
            <person name="Putnam N.H."/>
            <person name="Rash S."/>
            <person name="Rose J.K."/>
            <person name="Sakihama Y."/>
            <person name="Salamov A.A."/>
            <person name="Savidor A."/>
            <person name="Scheuring C.F."/>
            <person name="Smith B.M."/>
            <person name="Sobral B.W."/>
            <person name="Terry A."/>
            <person name="Torto-Alalibo T.A."/>
            <person name="Win J."/>
            <person name="Xu Z."/>
            <person name="Zhang H."/>
            <person name="Grigoriev I.V."/>
            <person name="Rokhsar D.S."/>
            <person name="Boore J.L."/>
        </authorList>
    </citation>
    <scope>NUCLEOTIDE SEQUENCE [LARGE SCALE GENOMIC DNA]</scope>
    <source>
        <strain evidence="11 12">P6497</strain>
    </source>
</reference>
<dbReference type="OMA" id="DRMWMVH"/>
<dbReference type="GeneID" id="20644220"/>
<dbReference type="Pfam" id="PF01762">
    <property type="entry name" value="Galactosyl_T"/>
    <property type="match status" value="1"/>
</dbReference>
<keyword evidence="8 10" id="KW-0333">Golgi apparatus</keyword>
<evidence type="ECO:0000256" key="6">
    <source>
        <dbReference type="ARBA" id="ARBA00022968"/>
    </source>
</evidence>
<dbReference type="KEGG" id="psoj:PHYSODRAFT_318573"/>
<dbReference type="GO" id="GO:0000139">
    <property type="term" value="C:Golgi membrane"/>
    <property type="evidence" value="ECO:0007669"/>
    <property type="project" value="UniProtKB-SubCell"/>
</dbReference>
<dbReference type="GO" id="GO:0016758">
    <property type="term" value="F:hexosyltransferase activity"/>
    <property type="evidence" value="ECO:0007669"/>
    <property type="project" value="InterPro"/>
</dbReference>
<name>G5A417_PHYSP</name>
<keyword evidence="5" id="KW-0812">Transmembrane</keyword>
<dbReference type="InParanoid" id="G5A417"/>